<keyword evidence="9" id="KW-1185">Reference proteome</keyword>
<dbReference type="SUPFAM" id="SSF53448">
    <property type="entry name" value="Nucleotide-diphospho-sugar transferases"/>
    <property type="match status" value="1"/>
</dbReference>
<dbReference type="RefSeq" id="WP_188790665.1">
    <property type="nucleotide sequence ID" value="NZ_BMJV01000005.1"/>
</dbReference>
<evidence type="ECO:0000256" key="5">
    <source>
        <dbReference type="ARBA" id="ARBA00022989"/>
    </source>
</evidence>
<dbReference type="InterPro" id="IPR050321">
    <property type="entry name" value="Glycosyltr_2/OpgH_subfam"/>
</dbReference>
<feature type="transmembrane region" description="Helical" evidence="7">
    <location>
        <begin position="375"/>
        <end position="398"/>
    </location>
</feature>
<evidence type="ECO:0000313" key="8">
    <source>
        <dbReference type="EMBL" id="GGG76190.1"/>
    </source>
</evidence>
<protein>
    <recommendedName>
        <fullName evidence="10">Cellulose synthase (UDP-forming)</fullName>
    </recommendedName>
</protein>
<keyword evidence="4 7" id="KW-0812">Transmembrane</keyword>
<proteinExistence type="predicted"/>
<dbReference type="Proteomes" id="UP000617145">
    <property type="component" value="Unassembled WGS sequence"/>
</dbReference>
<feature type="transmembrane region" description="Helical" evidence="7">
    <location>
        <begin position="75"/>
        <end position="95"/>
    </location>
</feature>
<dbReference type="CDD" id="cd06421">
    <property type="entry name" value="CESA_CelA_like"/>
    <property type="match status" value="1"/>
</dbReference>
<evidence type="ECO:0000256" key="7">
    <source>
        <dbReference type="SAM" id="Phobius"/>
    </source>
</evidence>
<sequence length="659" mass="74288">MLPFPHVGELGSAAMWVLLAIGAGGLLASLVDTKNTLHRSLMLGVSAVLALRYIIWRGTDTLAPLAFDIDALASWLFYTIEAIAMVGSLSAYVLLSRVKIRSDEADANNGWWWPAEPKVAILIATYNEEKEILERTIVGAKSLRHLNKEIVVCDDKRRDWLRDYCAEMGVRYMRRPTNEGQKAGNINHALDRLAEDAVPPDFVAVLDADFVPHRGFISRTLALFHDPEVGLVQTPQHFFNPDPIQHNFHLSRSYPDEQRFFFDHMQPSRDAWGTAICCGTSSVVRWTALREVGGFNTESVTEDFMLTLVLQNIGWRTVYLSEALSEGLAPEGLKEYVTQRARWCLGLMQIARSSMGPLAKSNLRLRDRWSVIDSVIYWSFSFIFRLSCIVFPLLYWYFDVIVVDASLPDVIRYFAPFYVWSLISMNILSRGTLVPVLHDVSQMLGAIPITRAAIAGLFRPHGHPFSVTAKGGDRSNVVVQWRLMMPFLIAFILTLAALVLGIFFDRFSTFEAGDGKWVILFWTTYNLIVLGTTCLACIEQPRHEIHIADKPERVAFSTGERRYQLWISSLTLDTAQLRGLSLPIETRGRIEIADVPGPIEAYVIALVSDGLRLQLLPNDAQREALFVKFYTEGDEPGVTQVRLISLLSDLVHRFGAHRD</sequence>
<accession>A0A8J3EH57</accession>
<keyword evidence="3" id="KW-0808">Transferase</keyword>
<comment type="subcellular location">
    <subcellularLocation>
        <location evidence="1">Membrane</location>
        <topology evidence="1">Multi-pass membrane protein</topology>
    </subcellularLocation>
</comment>
<organism evidence="8 9">
    <name type="scientific">Salipiger pallidus</name>
    <dbReference type="NCBI Taxonomy" id="1775170"/>
    <lineage>
        <taxon>Bacteria</taxon>
        <taxon>Pseudomonadati</taxon>
        <taxon>Pseudomonadota</taxon>
        <taxon>Alphaproteobacteria</taxon>
        <taxon>Rhodobacterales</taxon>
        <taxon>Roseobacteraceae</taxon>
        <taxon>Salipiger</taxon>
    </lineage>
</organism>
<dbReference type="Gene3D" id="3.90.550.10">
    <property type="entry name" value="Spore Coat Polysaccharide Biosynthesis Protein SpsA, Chain A"/>
    <property type="match status" value="1"/>
</dbReference>
<evidence type="ECO:0000256" key="4">
    <source>
        <dbReference type="ARBA" id="ARBA00022692"/>
    </source>
</evidence>
<name>A0A8J3EH57_9RHOB</name>
<gene>
    <name evidence="8" type="primary">rcdA</name>
    <name evidence="8" type="ORF">GCM10011415_26080</name>
</gene>
<reference evidence="8" key="2">
    <citation type="submission" date="2020-09" db="EMBL/GenBank/DDBJ databases">
        <authorList>
            <person name="Sun Q."/>
            <person name="Zhou Y."/>
        </authorList>
    </citation>
    <scope>NUCLEOTIDE SEQUENCE</scope>
    <source>
        <strain evidence="8">CGMCC 1.15762</strain>
    </source>
</reference>
<reference evidence="8" key="1">
    <citation type="journal article" date="2014" name="Int. J. Syst. Evol. Microbiol.">
        <title>Complete genome sequence of Corynebacterium casei LMG S-19264T (=DSM 44701T), isolated from a smear-ripened cheese.</title>
        <authorList>
            <consortium name="US DOE Joint Genome Institute (JGI-PGF)"/>
            <person name="Walter F."/>
            <person name="Albersmeier A."/>
            <person name="Kalinowski J."/>
            <person name="Ruckert C."/>
        </authorList>
    </citation>
    <scope>NUCLEOTIDE SEQUENCE</scope>
    <source>
        <strain evidence="8">CGMCC 1.15762</strain>
    </source>
</reference>
<evidence type="ECO:0008006" key="10">
    <source>
        <dbReference type="Google" id="ProtNLM"/>
    </source>
</evidence>
<feature type="transmembrane region" description="Helical" evidence="7">
    <location>
        <begin position="483"/>
        <end position="504"/>
    </location>
</feature>
<comment type="caution">
    <text evidence="8">The sequence shown here is derived from an EMBL/GenBank/DDBJ whole genome shotgun (WGS) entry which is preliminary data.</text>
</comment>
<keyword evidence="6 7" id="KW-0472">Membrane</keyword>
<dbReference type="GO" id="GO:0016758">
    <property type="term" value="F:hexosyltransferase activity"/>
    <property type="evidence" value="ECO:0007669"/>
    <property type="project" value="TreeGrafter"/>
</dbReference>
<keyword evidence="2" id="KW-0328">Glycosyltransferase</keyword>
<dbReference type="PANTHER" id="PTHR43867">
    <property type="entry name" value="CELLULOSE SYNTHASE CATALYTIC SUBUNIT A [UDP-FORMING]"/>
    <property type="match status" value="1"/>
</dbReference>
<dbReference type="Pfam" id="PF13641">
    <property type="entry name" value="Glyco_tranf_2_3"/>
    <property type="match status" value="1"/>
</dbReference>
<feature type="transmembrane region" description="Helical" evidence="7">
    <location>
        <begin position="37"/>
        <end position="55"/>
    </location>
</feature>
<dbReference type="GO" id="GO:0005886">
    <property type="term" value="C:plasma membrane"/>
    <property type="evidence" value="ECO:0007669"/>
    <property type="project" value="TreeGrafter"/>
</dbReference>
<feature type="transmembrane region" description="Helical" evidence="7">
    <location>
        <begin position="410"/>
        <end position="428"/>
    </location>
</feature>
<dbReference type="PANTHER" id="PTHR43867:SF2">
    <property type="entry name" value="CELLULOSE SYNTHASE CATALYTIC SUBUNIT A [UDP-FORMING]"/>
    <property type="match status" value="1"/>
</dbReference>
<evidence type="ECO:0000256" key="1">
    <source>
        <dbReference type="ARBA" id="ARBA00004141"/>
    </source>
</evidence>
<dbReference type="InterPro" id="IPR029044">
    <property type="entry name" value="Nucleotide-diphossugar_trans"/>
</dbReference>
<evidence type="ECO:0000256" key="2">
    <source>
        <dbReference type="ARBA" id="ARBA00022676"/>
    </source>
</evidence>
<dbReference type="AlphaFoldDB" id="A0A8J3EH57"/>
<evidence type="ECO:0000256" key="3">
    <source>
        <dbReference type="ARBA" id="ARBA00022679"/>
    </source>
</evidence>
<evidence type="ECO:0000256" key="6">
    <source>
        <dbReference type="ARBA" id="ARBA00023136"/>
    </source>
</evidence>
<dbReference type="EMBL" id="BMJV01000005">
    <property type="protein sequence ID" value="GGG76190.1"/>
    <property type="molecule type" value="Genomic_DNA"/>
</dbReference>
<evidence type="ECO:0000313" key="9">
    <source>
        <dbReference type="Proteomes" id="UP000617145"/>
    </source>
</evidence>
<keyword evidence="5 7" id="KW-1133">Transmembrane helix</keyword>
<feature type="transmembrane region" description="Helical" evidence="7">
    <location>
        <begin position="516"/>
        <end position="538"/>
    </location>
</feature>
<feature type="transmembrane region" description="Helical" evidence="7">
    <location>
        <begin position="12"/>
        <end position="30"/>
    </location>
</feature>